<accession>A0A1B4FCS1</accession>
<proteinExistence type="predicted"/>
<name>A0A1B4FCS1_9BURK</name>
<feature type="compositionally biased region" description="Low complexity" evidence="1">
    <location>
        <begin position="71"/>
        <end position="89"/>
    </location>
</feature>
<evidence type="ECO:0000313" key="3">
    <source>
        <dbReference type="Proteomes" id="UP000062519"/>
    </source>
</evidence>
<sequence>MQRGVAPGFASNTDAPCDQDARPARLQSCIVPDAATRARIRTQIRHRFLTSRIGTIGAQPSRAACAWPRMPLLRSPSRPPRTESAAPARRAAHRRLRRAVPAEAVDRL</sequence>
<evidence type="ECO:0000256" key="1">
    <source>
        <dbReference type="SAM" id="MobiDB-lite"/>
    </source>
</evidence>
<dbReference type="AlphaFoldDB" id="A0A1B4FCS1"/>
<organism evidence="2 3">
    <name type="scientific">Burkholderia mayonis</name>
    <dbReference type="NCBI Taxonomy" id="1385591"/>
    <lineage>
        <taxon>Bacteria</taxon>
        <taxon>Pseudomonadati</taxon>
        <taxon>Pseudomonadota</taxon>
        <taxon>Betaproteobacteria</taxon>
        <taxon>Burkholderiales</taxon>
        <taxon>Burkholderiaceae</taxon>
        <taxon>Burkholderia</taxon>
        <taxon>pseudomallei group</taxon>
    </lineage>
</organism>
<dbReference type="KEGG" id="buu:WS70_06335"/>
<reference evidence="2 3" key="1">
    <citation type="submission" date="2015-12" db="EMBL/GenBank/DDBJ databases">
        <title>Diversity of Burkholderia near neighbor genomes.</title>
        <authorList>
            <person name="Sahl J."/>
            <person name="Wagner D."/>
            <person name="Keim P."/>
        </authorList>
    </citation>
    <scope>NUCLEOTIDE SEQUENCE [LARGE SCALE GENOMIC DNA]</scope>
    <source>
        <strain evidence="2 3">BDU6</strain>
    </source>
</reference>
<evidence type="ECO:0000313" key="2">
    <source>
        <dbReference type="EMBL" id="AOJ01493.1"/>
    </source>
</evidence>
<feature type="region of interest" description="Disordered" evidence="1">
    <location>
        <begin position="1"/>
        <end position="23"/>
    </location>
</feature>
<gene>
    <name evidence="2" type="ORF">WS70_06335</name>
</gene>
<dbReference type="Proteomes" id="UP000062519">
    <property type="component" value="Chromosome 1"/>
</dbReference>
<dbReference type="EMBL" id="CP013386">
    <property type="protein sequence ID" value="AOJ01493.1"/>
    <property type="molecule type" value="Genomic_DNA"/>
</dbReference>
<keyword evidence="3" id="KW-1185">Reference proteome</keyword>
<protein>
    <submittedName>
        <fullName evidence="2">Uncharacterized protein</fullName>
    </submittedName>
</protein>
<feature type="region of interest" description="Disordered" evidence="1">
    <location>
        <begin position="71"/>
        <end position="108"/>
    </location>
</feature>